<evidence type="ECO:0000256" key="2">
    <source>
        <dbReference type="ARBA" id="ARBA00023152"/>
    </source>
</evidence>
<dbReference type="NCBIfam" id="NF010713">
    <property type="entry name" value="PRK14115.1"/>
    <property type="match status" value="1"/>
</dbReference>
<comment type="function">
    <text evidence="4 5">Catalyzes the interconversion of 2-phosphoglycerate and 3-phosphoglycerate.</text>
</comment>
<comment type="pathway">
    <text evidence="4 5">Carbohydrate degradation; glycolysis; pyruvate from D-glyceraldehyde 3-phosphate: step 3/5.</text>
</comment>
<dbReference type="EMBL" id="CP136137">
    <property type="protein sequence ID" value="WYY05625.1"/>
    <property type="molecule type" value="Genomic_DNA"/>
</dbReference>
<comment type="similarity">
    <text evidence="1 4">Belongs to the phosphoglycerate mutase family. BPG-dependent PGAM subfamily.</text>
</comment>
<name>A0ABZ2TVU4_9ACTN</name>
<evidence type="ECO:0000313" key="7">
    <source>
        <dbReference type="Proteomes" id="UP001479933"/>
    </source>
</evidence>
<dbReference type="HAMAP" id="MF_01039">
    <property type="entry name" value="PGAM_GpmA"/>
    <property type="match status" value="1"/>
</dbReference>
<evidence type="ECO:0000256" key="5">
    <source>
        <dbReference type="RuleBase" id="RU004512"/>
    </source>
</evidence>
<dbReference type="PANTHER" id="PTHR11931">
    <property type="entry name" value="PHOSPHOGLYCERATE MUTASE"/>
    <property type="match status" value="1"/>
</dbReference>
<feature type="binding site" evidence="4">
    <location>
        <begin position="116"/>
        <end position="117"/>
    </location>
    <ligand>
        <name>substrate</name>
    </ligand>
</feature>
<dbReference type="SMART" id="SM00855">
    <property type="entry name" value="PGAM"/>
    <property type="match status" value="1"/>
</dbReference>
<feature type="binding site" evidence="4">
    <location>
        <position position="62"/>
    </location>
    <ligand>
        <name>substrate</name>
    </ligand>
</feature>
<protein>
    <recommendedName>
        <fullName evidence="4 5">2,3-bisphosphoglycerate-dependent phosphoglycerate mutase</fullName>
        <shortName evidence="4">BPG-dependent PGAM</shortName>
        <shortName evidence="4">PGAM</shortName>
        <shortName evidence="4">Phosphoglyceromutase</shortName>
        <shortName evidence="4">dPGM</shortName>
        <ecNumber evidence="4 5">5.4.2.11</ecNumber>
    </recommendedName>
</protein>
<feature type="active site" description="Tele-phosphohistidine intermediate" evidence="4">
    <location>
        <position position="11"/>
    </location>
</feature>
<evidence type="ECO:0000256" key="3">
    <source>
        <dbReference type="ARBA" id="ARBA00023235"/>
    </source>
</evidence>
<dbReference type="SUPFAM" id="SSF53254">
    <property type="entry name" value="Phosphoglycerate mutase-like"/>
    <property type="match status" value="1"/>
</dbReference>
<dbReference type="NCBIfam" id="NF010718">
    <property type="entry name" value="PRK14120.1"/>
    <property type="match status" value="1"/>
</dbReference>
<feature type="binding site" evidence="4">
    <location>
        <begin position="89"/>
        <end position="92"/>
    </location>
    <ligand>
        <name>substrate</name>
    </ligand>
</feature>
<dbReference type="InterPro" id="IPR001345">
    <property type="entry name" value="PG/BPGM_mutase_AS"/>
</dbReference>
<dbReference type="GO" id="GO:0004619">
    <property type="term" value="F:phosphoglycerate mutase activity"/>
    <property type="evidence" value="ECO:0007669"/>
    <property type="project" value="UniProtKB-EC"/>
</dbReference>
<dbReference type="Proteomes" id="UP001479933">
    <property type="component" value="Chromosome"/>
</dbReference>
<dbReference type="RefSeq" id="WP_066165058.1">
    <property type="nucleotide sequence ID" value="NZ_CP136137.1"/>
</dbReference>
<dbReference type="Pfam" id="PF00300">
    <property type="entry name" value="His_Phos_1"/>
    <property type="match status" value="1"/>
</dbReference>
<evidence type="ECO:0000256" key="1">
    <source>
        <dbReference type="ARBA" id="ARBA00006717"/>
    </source>
</evidence>
<feature type="active site" description="Proton donor/acceptor" evidence="4">
    <location>
        <position position="89"/>
    </location>
</feature>
<keyword evidence="4" id="KW-0312">Gluconeogenesis</keyword>
<proteinExistence type="inferred from homology"/>
<dbReference type="InterPro" id="IPR005952">
    <property type="entry name" value="Phosphogly_mut1"/>
</dbReference>
<feature type="binding site" evidence="4">
    <location>
        <begin position="10"/>
        <end position="17"/>
    </location>
    <ligand>
        <name>substrate</name>
    </ligand>
</feature>
<keyword evidence="7" id="KW-1185">Reference proteome</keyword>
<dbReference type="CDD" id="cd07067">
    <property type="entry name" value="HP_PGM_like"/>
    <property type="match status" value="1"/>
</dbReference>
<keyword evidence="3 4" id="KW-0413">Isomerase</keyword>
<dbReference type="InterPro" id="IPR013078">
    <property type="entry name" value="His_Pase_superF_clade-1"/>
</dbReference>
<dbReference type="PIRSF" id="PIRSF000709">
    <property type="entry name" value="6PFK_2-Ptase"/>
    <property type="match status" value="1"/>
</dbReference>
<evidence type="ECO:0000256" key="4">
    <source>
        <dbReference type="HAMAP-Rule" id="MF_01039"/>
    </source>
</evidence>
<accession>A0ABZ2TVU4</accession>
<dbReference type="PROSITE" id="PS00175">
    <property type="entry name" value="PG_MUTASE"/>
    <property type="match status" value="1"/>
</dbReference>
<keyword evidence="2 4" id="KW-0324">Glycolysis</keyword>
<comment type="catalytic activity">
    <reaction evidence="4 5">
        <text>(2R)-2-phosphoglycerate = (2R)-3-phosphoglycerate</text>
        <dbReference type="Rhea" id="RHEA:15901"/>
        <dbReference type="ChEBI" id="CHEBI:58272"/>
        <dbReference type="ChEBI" id="CHEBI:58289"/>
        <dbReference type="EC" id="5.4.2.11"/>
    </reaction>
</comment>
<dbReference type="Gene3D" id="3.40.50.1240">
    <property type="entry name" value="Phosphoglycerate mutase-like"/>
    <property type="match status" value="1"/>
</dbReference>
<feature type="binding site" evidence="4">
    <location>
        <begin position="182"/>
        <end position="183"/>
    </location>
    <ligand>
        <name>substrate</name>
    </ligand>
</feature>
<evidence type="ECO:0000313" key="6">
    <source>
        <dbReference type="EMBL" id="WYY05625.1"/>
    </source>
</evidence>
<feature type="binding site" evidence="4">
    <location>
        <begin position="23"/>
        <end position="24"/>
    </location>
    <ligand>
        <name>substrate</name>
    </ligand>
</feature>
<organism evidence="6 7">
    <name type="scientific">Gordonia hydrophobica</name>
    <dbReference type="NCBI Taxonomy" id="40516"/>
    <lineage>
        <taxon>Bacteria</taxon>
        <taxon>Bacillati</taxon>
        <taxon>Actinomycetota</taxon>
        <taxon>Actinomycetes</taxon>
        <taxon>Mycobacteriales</taxon>
        <taxon>Gordoniaceae</taxon>
        <taxon>Gordonia</taxon>
    </lineage>
</organism>
<reference evidence="6 7" key="1">
    <citation type="journal article" date="2023" name="Virus Evol.">
        <title>Computational host range prediction-The good, the bad, and the ugly.</title>
        <authorList>
            <person name="Howell A.A."/>
            <person name="Versoza C.J."/>
            <person name="Pfeifer S.P."/>
        </authorList>
    </citation>
    <scope>NUCLEOTIDE SEQUENCE [LARGE SCALE GENOMIC DNA]</scope>
    <source>
        <strain evidence="6 7">1610/1b</strain>
    </source>
</reference>
<dbReference type="NCBIfam" id="TIGR01258">
    <property type="entry name" value="pgm_1"/>
    <property type="match status" value="1"/>
</dbReference>
<gene>
    <name evidence="4" type="primary">gpmA</name>
    <name evidence="6" type="ORF">RVF87_11020</name>
</gene>
<dbReference type="EC" id="5.4.2.11" evidence="4 5"/>
<dbReference type="InterPro" id="IPR029033">
    <property type="entry name" value="His_PPase_superfam"/>
</dbReference>
<sequence>MSNGTLILMRHGESEWNASNQFTGWVDVALTDKGRAEAVRAGELLVEHDLLPDVLYTSLLRRAIATAQIALDTADRHWIPVVRDWRLNERHYGALQGLNKAETKDKYGDEQFMLWRRSYDTPPPAIEADGEYSQVGDPRYDGIDVPLTECLLDVVKRFIPYYTETIEADLRAGKTVLVAAHGNSLRALVKHLDGISDADIAALNIPTGNPLRYDLDENLRPVTPGGVYLDPEAAAAGAAAVAAQGSK</sequence>
<feature type="site" description="Transition state stabilizer" evidence="4">
    <location>
        <position position="181"/>
    </location>
</feature>
<feature type="binding site" evidence="4">
    <location>
        <position position="100"/>
    </location>
    <ligand>
        <name>substrate</name>
    </ligand>
</feature>